<comment type="caution">
    <text evidence="1">The sequence shown here is derived from an EMBL/GenBank/DDBJ whole genome shotgun (WGS) entry which is preliminary data.</text>
</comment>
<accession>A0A6N7ZGG7</accession>
<dbReference type="SUPFAM" id="SSF53756">
    <property type="entry name" value="UDP-Glycosyltransferase/glycogen phosphorylase"/>
    <property type="match status" value="1"/>
</dbReference>
<protein>
    <submittedName>
        <fullName evidence="1">Glycosyltransferase family 1 protein</fullName>
    </submittedName>
</protein>
<keyword evidence="1" id="KW-0808">Transferase</keyword>
<dbReference type="Proteomes" id="UP000440668">
    <property type="component" value="Unassembled WGS sequence"/>
</dbReference>
<dbReference type="EMBL" id="WMKA01000008">
    <property type="protein sequence ID" value="MTG88428.1"/>
    <property type="molecule type" value="Genomic_DNA"/>
</dbReference>
<proteinExistence type="predicted"/>
<evidence type="ECO:0000313" key="1">
    <source>
        <dbReference type="EMBL" id="MTG88428.1"/>
    </source>
</evidence>
<organism evidence="1 2">
    <name type="scientific">Cellulosimicrobium composti</name>
    <dbReference type="NCBI Taxonomy" id="2672572"/>
    <lineage>
        <taxon>Bacteria</taxon>
        <taxon>Bacillati</taxon>
        <taxon>Actinomycetota</taxon>
        <taxon>Actinomycetes</taxon>
        <taxon>Micrococcales</taxon>
        <taxon>Promicromonosporaceae</taxon>
        <taxon>Cellulosimicrobium</taxon>
    </lineage>
</organism>
<evidence type="ECO:0000313" key="2">
    <source>
        <dbReference type="Proteomes" id="UP000440668"/>
    </source>
</evidence>
<sequence length="378" mass="41898">MSGSPRPSLLIISFSRLASDARVLKQIKRFAGIYDVTTCGYGPRPDPRVEHVRIEDEHWRTHHGRYITLRTYPLAHRLTPKAVEARAKLRGRRFDLAIANDPDTIPLAFSFVPQRRVLADLHEYSPRLHEDDDVWRSRIGPYYAWLCRRYGTRAGAATTVSQGLADEYQREIGLRCEVVTNAAPFADLRPGPVGDRIRLVHSGACLRNRQLMLLLDAVELSSAPVSLDLYLVPNDPGYLDELRSRAGALPHVRVNDAVPYAELVPLLNGFDVGVHLLPPVNFNNAWALPNKFFDYVQARLGLLVGPSPEMASVTTQRGLGLVAQGFTAEDLAAQIDRLTPETVASFKAASDRAARPLAADAQVDVWERTLASLLESGA</sequence>
<dbReference type="RefSeq" id="WP_318657316.1">
    <property type="nucleotide sequence ID" value="NZ_WMKA01000008.1"/>
</dbReference>
<dbReference type="AlphaFoldDB" id="A0A6N7ZGG7"/>
<gene>
    <name evidence="1" type="ORF">GJV82_05620</name>
</gene>
<dbReference type="GO" id="GO:0016740">
    <property type="term" value="F:transferase activity"/>
    <property type="evidence" value="ECO:0007669"/>
    <property type="project" value="UniProtKB-KW"/>
</dbReference>
<name>A0A6N7ZGG7_9MICO</name>
<reference evidence="1 2" key="1">
    <citation type="submission" date="2019-11" db="EMBL/GenBank/DDBJ databases">
        <title>Cellulosimicrobium composti sp. nov. isolated from a compost.</title>
        <authorList>
            <person name="Yang Y."/>
        </authorList>
    </citation>
    <scope>NUCLEOTIDE SEQUENCE [LARGE SCALE GENOMIC DNA]</scope>
    <source>
        <strain evidence="1 2">BIT-GX5</strain>
    </source>
</reference>
<dbReference type="Gene3D" id="3.40.50.2000">
    <property type="entry name" value="Glycogen Phosphorylase B"/>
    <property type="match status" value="2"/>
</dbReference>